<feature type="transmembrane region" description="Helical" evidence="1">
    <location>
        <begin position="554"/>
        <end position="576"/>
    </location>
</feature>
<dbReference type="AlphaFoldDB" id="A0AAT9GUF7"/>
<evidence type="ECO:0000256" key="1">
    <source>
        <dbReference type="SAM" id="Phobius"/>
    </source>
</evidence>
<organism evidence="2">
    <name type="scientific">Sulfurisphaera javensis</name>
    <dbReference type="NCBI Taxonomy" id="2049879"/>
    <lineage>
        <taxon>Archaea</taxon>
        <taxon>Thermoproteota</taxon>
        <taxon>Thermoprotei</taxon>
        <taxon>Sulfolobales</taxon>
        <taxon>Sulfolobaceae</taxon>
        <taxon>Sulfurisphaera</taxon>
    </lineage>
</organism>
<accession>A0AAT9GUF7</accession>
<dbReference type="EMBL" id="AP031322">
    <property type="protein sequence ID" value="BFH74227.1"/>
    <property type="molecule type" value="Genomic_DNA"/>
</dbReference>
<proteinExistence type="predicted"/>
<sequence>MKNKLIVLMLVFLFSFSTLLSTASFTISTSTIAKVSNAQVLPLSLTWYKGSLYIAYDVINVTTNSSSTYIVKYSSNSTYTVFEESSQENTIYIPMMFIFNNTLYIELISFMKPTNTPGSSSLFHVFLYEYNGSTIVSEKVFNKFMIIYPIRYNSNSALLMESLSQLFSSTNITLLFTDGKSVSLNMSSIGYEPIIEPTQEGVLLGEIHTINNFPILDSPNTFTSSSSSNSTLLLVNWNGNIVYNKTLNLSIIPRGFGFGENGISFSSNTPIGSEYAIAGNYFYIINFSSTGKTFPSEYTSKLVKIYIPNGEVSSVLNTSSQISLLSLDNNLLIIKSVNNTLLLYSLGMNNSLTLLYKIPLKYKTVTRTIQVSTPQGIENKTVNSTVLATLFFEMNNYILVANPINNTTYNVTVYTINKAYSYSSNFNFSSAAIASLLSQELGLFTSFVGVGVPSVPFNSYLVSSENGTVSFALFGSNGSIVYSSTIPKAYAINGVPLVIVTNASNTYYIAYEVKSSNSTSINLMIINQTTPVTTTTTKQASTTTSTITSSSSSISPLIIVGIVIVIIVITIGVILLRKR</sequence>
<keyword evidence="1" id="KW-0812">Transmembrane</keyword>
<evidence type="ECO:0000313" key="2">
    <source>
        <dbReference type="EMBL" id="BFH74227.1"/>
    </source>
</evidence>
<gene>
    <name evidence="2" type="ORF">SJAV_21710</name>
</gene>
<keyword evidence="1" id="KW-0472">Membrane</keyword>
<keyword evidence="1" id="KW-1133">Transmembrane helix</keyword>
<dbReference type="KEGG" id="sjv:SJAV_21710"/>
<dbReference type="RefSeq" id="WP_369609757.1">
    <property type="nucleotide sequence ID" value="NZ_AP031322.1"/>
</dbReference>
<protein>
    <recommendedName>
        <fullName evidence="3">Thermopsin</fullName>
    </recommendedName>
</protein>
<reference evidence="2" key="1">
    <citation type="submission" date="2024-03" db="EMBL/GenBank/DDBJ databases">
        <title>Complete genome sequence of Sulfurisphaera javensis strain KD-1.</title>
        <authorList>
            <person name="Sakai H."/>
            <person name="Nur N."/>
            <person name="Suwanto A."/>
            <person name="Kurosawa N."/>
        </authorList>
    </citation>
    <scope>NUCLEOTIDE SEQUENCE</scope>
    <source>
        <strain evidence="2">KD-1</strain>
    </source>
</reference>
<dbReference type="GeneID" id="92355123"/>
<evidence type="ECO:0008006" key="3">
    <source>
        <dbReference type="Google" id="ProtNLM"/>
    </source>
</evidence>
<name>A0AAT9GUF7_9CREN</name>